<dbReference type="HOGENOM" id="CLU_1786536_0_0_1"/>
<dbReference type="AlphaFoldDB" id="A0A067MC16"/>
<accession>A0A067MC16</accession>
<name>A0A067MC16_BOTB1</name>
<evidence type="ECO:0000313" key="2">
    <source>
        <dbReference type="Proteomes" id="UP000027195"/>
    </source>
</evidence>
<dbReference type="InterPro" id="IPR032675">
    <property type="entry name" value="LRR_dom_sf"/>
</dbReference>
<dbReference type="EMBL" id="KL198044">
    <property type="protein sequence ID" value="KDQ13288.1"/>
    <property type="molecule type" value="Genomic_DNA"/>
</dbReference>
<proteinExistence type="predicted"/>
<dbReference type="Proteomes" id="UP000027195">
    <property type="component" value="Unassembled WGS sequence"/>
</dbReference>
<keyword evidence="2" id="KW-1185">Reference proteome</keyword>
<sequence length="145" mass="15617">MLRVTRPPLRALSLSEAFIFNDKLVSVLRMTPLLEVLMLDGCPFVSDVVLQALAAVTPPPEGGERDAGARLLPRLKDIRVFGAACITARGLFELLAARCEPPLRDAPADADAEGARATIKGAVAFSWEGSSESDKEARFRIQVSI</sequence>
<dbReference type="InParanoid" id="A0A067MC16"/>
<protein>
    <recommendedName>
        <fullName evidence="3">F-box domain-containing protein</fullName>
    </recommendedName>
</protein>
<gene>
    <name evidence="1" type="ORF">BOTBODRAFT_372255</name>
</gene>
<dbReference type="STRING" id="930990.A0A067MC16"/>
<evidence type="ECO:0000313" key="1">
    <source>
        <dbReference type="EMBL" id="KDQ13288.1"/>
    </source>
</evidence>
<reference evidence="2" key="1">
    <citation type="journal article" date="2014" name="Proc. Natl. Acad. Sci. U.S.A.">
        <title>Extensive sampling of basidiomycete genomes demonstrates inadequacy of the white-rot/brown-rot paradigm for wood decay fungi.</title>
        <authorList>
            <person name="Riley R."/>
            <person name="Salamov A.A."/>
            <person name="Brown D.W."/>
            <person name="Nagy L.G."/>
            <person name="Floudas D."/>
            <person name="Held B.W."/>
            <person name="Levasseur A."/>
            <person name="Lombard V."/>
            <person name="Morin E."/>
            <person name="Otillar R."/>
            <person name="Lindquist E.A."/>
            <person name="Sun H."/>
            <person name="LaButti K.M."/>
            <person name="Schmutz J."/>
            <person name="Jabbour D."/>
            <person name="Luo H."/>
            <person name="Baker S.E."/>
            <person name="Pisabarro A.G."/>
            <person name="Walton J.D."/>
            <person name="Blanchette R.A."/>
            <person name="Henrissat B."/>
            <person name="Martin F."/>
            <person name="Cullen D."/>
            <person name="Hibbett D.S."/>
            <person name="Grigoriev I.V."/>
        </authorList>
    </citation>
    <scope>NUCLEOTIDE SEQUENCE [LARGE SCALE GENOMIC DNA]</scope>
    <source>
        <strain evidence="2">FD-172 SS1</strain>
    </source>
</reference>
<evidence type="ECO:0008006" key="3">
    <source>
        <dbReference type="Google" id="ProtNLM"/>
    </source>
</evidence>
<organism evidence="1 2">
    <name type="scientific">Botryobasidium botryosum (strain FD-172 SS1)</name>
    <dbReference type="NCBI Taxonomy" id="930990"/>
    <lineage>
        <taxon>Eukaryota</taxon>
        <taxon>Fungi</taxon>
        <taxon>Dikarya</taxon>
        <taxon>Basidiomycota</taxon>
        <taxon>Agaricomycotina</taxon>
        <taxon>Agaricomycetes</taxon>
        <taxon>Cantharellales</taxon>
        <taxon>Botryobasidiaceae</taxon>
        <taxon>Botryobasidium</taxon>
    </lineage>
</organism>
<dbReference type="Gene3D" id="3.80.10.10">
    <property type="entry name" value="Ribonuclease Inhibitor"/>
    <property type="match status" value="1"/>
</dbReference>